<dbReference type="EMBL" id="FNVO01000022">
    <property type="protein sequence ID" value="SEG88469.1"/>
    <property type="molecule type" value="Genomic_DNA"/>
</dbReference>
<proteinExistence type="predicted"/>
<name>A0A1H6DTA3_9ACTN</name>
<dbReference type="AlphaFoldDB" id="A0A1H6DTA3"/>
<sequence length="160" mass="16904">MRPAGLLVGITAASTIAFTATPAHAYAQQADFTIRPSPSSSDFCTWSGASTSAAPPSPLTIGLTAASPFCYSGVLAATSDPAFTFNENWPGTALSPQVAIAIFYGSLVGTCHYGAINLTLHRQGVTREYSSYSIFFTELAPKRTLCPDTMPIHLVSIVFY</sequence>
<dbReference type="RefSeq" id="WP_103943447.1">
    <property type="nucleotide sequence ID" value="NZ_FNVO01000022.1"/>
</dbReference>
<organism evidence="2 3">
    <name type="scientific">Thermomonospora echinospora</name>
    <dbReference type="NCBI Taxonomy" id="1992"/>
    <lineage>
        <taxon>Bacteria</taxon>
        <taxon>Bacillati</taxon>
        <taxon>Actinomycetota</taxon>
        <taxon>Actinomycetes</taxon>
        <taxon>Streptosporangiales</taxon>
        <taxon>Thermomonosporaceae</taxon>
        <taxon>Thermomonospora</taxon>
    </lineage>
</organism>
<evidence type="ECO:0000313" key="3">
    <source>
        <dbReference type="Proteomes" id="UP000236723"/>
    </source>
</evidence>
<dbReference type="OrthoDB" id="5194255at2"/>
<accession>A0A1H6DTA3</accession>
<keyword evidence="3" id="KW-1185">Reference proteome</keyword>
<feature type="chain" id="PRO_5009296208" evidence="1">
    <location>
        <begin position="26"/>
        <end position="160"/>
    </location>
</feature>
<evidence type="ECO:0000313" key="2">
    <source>
        <dbReference type="EMBL" id="SEG88469.1"/>
    </source>
</evidence>
<reference evidence="3" key="1">
    <citation type="submission" date="2016-10" db="EMBL/GenBank/DDBJ databases">
        <authorList>
            <person name="Varghese N."/>
            <person name="Submissions S."/>
        </authorList>
    </citation>
    <scope>NUCLEOTIDE SEQUENCE [LARGE SCALE GENOMIC DNA]</scope>
    <source>
        <strain evidence="3">DSM 43163</strain>
    </source>
</reference>
<feature type="signal peptide" evidence="1">
    <location>
        <begin position="1"/>
        <end position="25"/>
    </location>
</feature>
<gene>
    <name evidence="2" type="ORF">SAMN04489712_1229</name>
</gene>
<protein>
    <submittedName>
        <fullName evidence="2">Uncharacterized protein</fullName>
    </submittedName>
</protein>
<keyword evidence="1" id="KW-0732">Signal</keyword>
<evidence type="ECO:0000256" key="1">
    <source>
        <dbReference type="SAM" id="SignalP"/>
    </source>
</evidence>
<dbReference type="Proteomes" id="UP000236723">
    <property type="component" value="Unassembled WGS sequence"/>
</dbReference>